<reference evidence="2" key="1">
    <citation type="submission" date="2024-05" db="EMBL/GenBank/DDBJ databases">
        <title>Isolation and characterization of Sporomusa carbonis sp. nov., a carboxydotrophic hydrogenogen in the genus of Sporomusa isolated from a charcoal burning pile.</title>
        <authorList>
            <person name="Boeer T."/>
            <person name="Rosenbaum F."/>
            <person name="Eysell L."/>
            <person name="Mueller V."/>
            <person name="Daniel R."/>
            <person name="Poehlein A."/>
        </authorList>
    </citation>
    <scope>NUCLEOTIDE SEQUENCE [LARGE SCALE GENOMIC DNA]</scope>
    <source>
        <strain evidence="2">DSM 3132</strain>
    </source>
</reference>
<dbReference type="EMBL" id="CP155571">
    <property type="protein sequence ID" value="XFO74394.1"/>
    <property type="molecule type" value="Genomic_DNA"/>
</dbReference>
<proteinExistence type="inferred from homology"/>
<organism evidence="2 3">
    <name type="scientific">Sporomusa acidovorans (strain ATCC 49682 / DSM 3132 / Mol)</name>
    <dbReference type="NCBI Taxonomy" id="1123286"/>
    <lineage>
        <taxon>Bacteria</taxon>
        <taxon>Bacillati</taxon>
        <taxon>Bacillota</taxon>
        <taxon>Negativicutes</taxon>
        <taxon>Selenomonadales</taxon>
        <taxon>Sporomusaceae</taxon>
        <taxon>Sporomusa</taxon>
    </lineage>
</organism>
<dbReference type="PANTHER" id="PTHR37478">
    <property type="match status" value="1"/>
</dbReference>
<dbReference type="InterPro" id="IPR002852">
    <property type="entry name" value="UPF0251"/>
</dbReference>
<dbReference type="PANTHER" id="PTHR37478:SF2">
    <property type="entry name" value="UPF0251 PROTEIN TK0562"/>
    <property type="match status" value="1"/>
</dbReference>
<name>A0ABZ3J7M7_SPOA4</name>
<evidence type="ECO:0000313" key="3">
    <source>
        <dbReference type="Proteomes" id="UP000216052"/>
    </source>
</evidence>
<protein>
    <submittedName>
        <fullName evidence="2">Uncharacterized protein</fullName>
    </submittedName>
</protein>
<evidence type="ECO:0000313" key="2">
    <source>
        <dbReference type="EMBL" id="XFO74394.1"/>
    </source>
</evidence>
<dbReference type="Pfam" id="PF02001">
    <property type="entry name" value="DUF134"/>
    <property type="match status" value="1"/>
</dbReference>
<evidence type="ECO:0000256" key="1">
    <source>
        <dbReference type="ARBA" id="ARBA00009350"/>
    </source>
</evidence>
<comment type="similarity">
    <text evidence="1">Belongs to the UPF0251 family.</text>
</comment>
<sequence>MARQRCCGLIAGEPICRKFFPQGESGGKPVIVQLEELEAVRLKDIKDYEQAICASLMGLSRPTFQRILHSARIKIATALVEGRAIMIEGGNYIMKNRVFECVECHHVWEEVPCTEGGKHGYEIACPQCGSMKKMKLENGVKHACGGQQHQGHGGCCGH</sequence>
<dbReference type="Proteomes" id="UP000216052">
    <property type="component" value="Chromosome"/>
</dbReference>
<accession>A0ABZ3J7M7</accession>
<gene>
    <name evidence="2" type="ORF">SPACI_045040</name>
</gene>
<keyword evidence="3" id="KW-1185">Reference proteome</keyword>
<dbReference type="RefSeq" id="WP_093793538.1">
    <property type="nucleotide sequence ID" value="NZ_CP155571.1"/>
</dbReference>